<feature type="region of interest" description="Disordered" evidence="1">
    <location>
        <begin position="757"/>
        <end position="803"/>
    </location>
</feature>
<feature type="region of interest" description="Disordered" evidence="1">
    <location>
        <begin position="120"/>
        <end position="139"/>
    </location>
</feature>
<gene>
    <name evidence="2" type="ORF">N7492_008349</name>
</gene>
<keyword evidence="3" id="KW-1185">Reference proteome</keyword>
<feature type="compositionally biased region" description="Polar residues" evidence="1">
    <location>
        <begin position="294"/>
        <end position="319"/>
    </location>
</feature>
<feature type="compositionally biased region" description="Basic and acidic residues" evidence="1">
    <location>
        <begin position="363"/>
        <end position="374"/>
    </location>
</feature>
<reference evidence="2" key="1">
    <citation type="submission" date="2022-11" db="EMBL/GenBank/DDBJ databases">
        <authorList>
            <person name="Petersen C."/>
        </authorList>
    </citation>
    <scope>NUCLEOTIDE SEQUENCE</scope>
    <source>
        <strain evidence="2">IBT 21917</strain>
    </source>
</reference>
<dbReference type="Proteomes" id="UP001146351">
    <property type="component" value="Unassembled WGS sequence"/>
</dbReference>
<evidence type="ECO:0000256" key="1">
    <source>
        <dbReference type="SAM" id="MobiDB-lite"/>
    </source>
</evidence>
<feature type="compositionally biased region" description="Basic and acidic residues" evidence="1">
    <location>
        <begin position="167"/>
        <end position="176"/>
    </location>
</feature>
<feature type="compositionally biased region" description="Polar residues" evidence="1">
    <location>
        <begin position="430"/>
        <end position="440"/>
    </location>
</feature>
<feature type="region of interest" description="Disordered" evidence="1">
    <location>
        <begin position="210"/>
        <end position="478"/>
    </location>
</feature>
<dbReference type="OrthoDB" id="3439035at2759"/>
<comment type="caution">
    <text evidence="2">The sequence shown here is derived from an EMBL/GenBank/DDBJ whole genome shotgun (WGS) entry which is preliminary data.</text>
</comment>
<feature type="compositionally biased region" description="Pro residues" evidence="1">
    <location>
        <begin position="761"/>
        <end position="776"/>
    </location>
</feature>
<proteinExistence type="predicted"/>
<feature type="compositionally biased region" description="Polar residues" evidence="1">
    <location>
        <begin position="31"/>
        <end position="46"/>
    </location>
</feature>
<feature type="compositionally biased region" description="Basic and acidic residues" evidence="1">
    <location>
        <begin position="380"/>
        <end position="391"/>
    </location>
</feature>
<accession>A0A9W9LFU9</accession>
<name>A0A9W9LFU9_9EURO</name>
<feature type="region of interest" description="Disordered" evidence="1">
    <location>
        <begin position="155"/>
        <end position="176"/>
    </location>
</feature>
<evidence type="ECO:0000313" key="3">
    <source>
        <dbReference type="Proteomes" id="UP001146351"/>
    </source>
</evidence>
<feature type="compositionally biased region" description="Basic and acidic residues" evidence="1">
    <location>
        <begin position="76"/>
        <end position="85"/>
    </location>
</feature>
<organism evidence="2 3">
    <name type="scientific">Penicillium capsulatum</name>
    <dbReference type="NCBI Taxonomy" id="69766"/>
    <lineage>
        <taxon>Eukaryota</taxon>
        <taxon>Fungi</taxon>
        <taxon>Dikarya</taxon>
        <taxon>Ascomycota</taxon>
        <taxon>Pezizomycotina</taxon>
        <taxon>Eurotiomycetes</taxon>
        <taxon>Eurotiomycetidae</taxon>
        <taxon>Eurotiales</taxon>
        <taxon>Aspergillaceae</taxon>
        <taxon>Penicillium</taxon>
    </lineage>
</organism>
<dbReference type="EMBL" id="JAPQKO010000006">
    <property type="protein sequence ID" value="KAJ5155546.1"/>
    <property type="molecule type" value="Genomic_DNA"/>
</dbReference>
<feature type="compositionally biased region" description="Basic and acidic residues" evidence="1">
    <location>
        <begin position="210"/>
        <end position="226"/>
    </location>
</feature>
<evidence type="ECO:0000313" key="2">
    <source>
        <dbReference type="EMBL" id="KAJ5155546.1"/>
    </source>
</evidence>
<protein>
    <submittedName>
        <fullName evidence="2">Uncharacterized protein</fullName>
    </submittedName>
</protein>
<sequence>MTSQISLARQSPPAFDRSQDYDFDFNPPWTGPSNQNGTRPRSTFRTGTLAGAYRATSYGSMGADDAPQGTMASPRRTRDNTRSRSDASNPPEELLNNYKRIEEDGTLAEYVSMDGWETKAEARPASRLSQPSSARERNYGLGLQDRIISPEGSLLEGHIGASSPRRRTGDYTRDEQRLKRVTGGHSPVFSKAKIGARAALTADNLQRREDEIQHEQASDEGSEGRRHSLNLPSTWGSRAAHRQGWLRNVSGGSHETKDDRNTIGNLADPVKPAEPEAAARPAYSSRPFERRSGPIQSALESSTNRPMETQDLMDNQANGVQPHPPADDGAPIPNTPIVVFKNSTFAKPSPLKRDSQNLLRKLSRTESPKLDQVKTPDPPKLFERKIYDKTPRVTGAWIDTPMTERVSQPPTNLHEDVAPPPAVPSEKETSTLQEEPSWNTRAVPEPDRSNAGENAATDAIPEPQHTQSSRPPLTRPKLPRSALETVIEDVNSGRESLALGDDTIESLQAIIDDPVELKSEEEEDEAYEQEVLKSLQHTKSEDQDFVDYDRLGDKLHSLTKNINEVKRGLTSLEEHVQNGSAESRPTAPLQPPVKIAHLHDGETCKTCHVQSDGRVYAAIPLPRLWTRHAASGRLQLTALGWLTLVSLSWYVIECLMWERYSQPSVADSCNGYCVQPDAPDFPWVTVTMLWRWSHLSMLLTPITTIATISFRFMKQLLGLSDGFVDEPPSLGNLIGEIRVNGTSISFPWLSSLSGSSAIPAHAPPQQPPQQPPPPVWTPRFEASQEEPIRWAEDQPSMDDDEYL</sequence>
<feature type="compositionally biased region" description="Low complexity" evidence="1">
    <location>
        <begin position="275"/>
        <end position="286"/>
    </location>
</feature>
<feature type="region of interest" description="Disordered" evidence="1">
    <location>
        <begin position="1"/>
        <end position="100"/>
    </location>
</feature>
<dbReference type="AlphaFoldDB" id="A0A9W9LFU9"/>
<reference evidence="2" key="2">
    <citation type="journal article" date="2023" name="IMA Fungus">
        <title>Comparative genomic study of the Penicillium genus elucidates a diverse pangenome and 15 lateral gene transfer events.</title>
        <authorList>
            <person name="Petersen C."/>
            <person name="Sorensen T."/>
            <person name="Nielsen M.R."/>
            <person name="Sondergaard T.E."/>
            <person name="Sorensen J.L."/>
            <person name="Fitzpatrick D.A."/>
            <person name="Frisvad J.C."/>
            <person name="Nielsen K.L."/>
        </authorList>
    </citation>
    <scope>NUCLEOTIDE SEQUENCE</scope>
    <source>
        <strain evidence="2">IBT 21917</strain>
    </source>
</reference>